<feature type="region of interest" description="Disordered" evidence="1">
    <location>
        <begin position="74"/>
        <end position="96"/>
    </location>
</feature>
<gene>
    <name evidence="2" type="ORF">SK128_027629</name>
</gene>
<evidence type="ECO:0000313" key="3">
    <source>
        <dbReference type="Proteomes" id="UP001381693"/>
    </source>
</evidence>
<reference evidence="2 3" key="1">
    <citation type="submission" date="2023-11" db="EMBL/GenBank/DDBJ databases">
        <title>Halocaridina rubra genome assembly.</title>
        <authorList>
            <person name="Smith C."/>
        </authorList>
    </citation>
    <scope>NUCLEOTIDE SEQUENCE [LARGE SCALE GENOMIC DNA]</scope>
    <source>
        <strain evidence="2">EP-1</strain>
        <tissue evidence="2">Whole</tissue>
    </source>
</reference>
<name>A0AAN8WLF1_HALRR</name>
<feature type="non-terminal residue" evidence="2">
    <location>
        <position position="1"/>
    </location>
</feature>
<proteinExistence type="predicted"/>
<dbReference type="Proteomes" id="UP001381693">
    <property type="component" value="Unassembled WGS sequence"/>
</dbReference>
<feature type="compositionally biased region" description="Acidic residues" evidence="1">
    <location>
        <begin position="77"/>
        <end position="86"/>
    </location>
</feature>
<evidence type="ECO:0000256" key="1">
    <source>
        <dbReference type="SAM" id="MobiDB-lite"/>
    </source>
</evidence>
<evidence type="ECO:0000313" key="2">
    <source>
        <dbReference type="EMBL" id="KAK7050074.1"/>
    </source>
</evidence>
<dbReference type="AlphaFoldDB" id="A0AAN8WLF1"/>
<keyword evidence="3" id="KW-1185">Reference proteome</keyword>
<accession>A0AAN8WLF1</accession>
<protein>
    <submittedName>
        <fullName evidence="2">Uncharacterized protein</fullName>
    </submittedName>
</protein>
<feature type="compositionally biased region" description="Polar residues" evidence="1">
    <location>
        <begin position="46"/>
        <end position="56"/>
    </location>
</feature>
<feature type="region of interest" description="Disordered" evidence="1">
    <location>
        <begin position="27"/>
        <end position="56"/>
    </location>
</feature>
<comment type="caution">
    <text evidence="2">The sequence shown here is derived from an EMBL/GenBank/DDBJ whole genome shotgun (WGS) entry which is preliminary data.</text>
</comment>
<dbReference type="EMBL" id="JAXCGZ010021478">
    <property type="protein sequence ID" value="KAK7050074.1"/>
    <property type="molecule type" value="Genomic_DNA"/>
</dbReference>
<organism evidence="2 3">
    <name type="scientific">Halocaridina rubra</name>
    <name type="common">Hawaiian red shrimp</name>
    <dbReference type="NCBI Taxonomy" id="373956"/>
    <lineage>
        <taxon>Eukaryota</taxon>
        <taxon>Metazoa</taxon>
        <taxon>Ecdysozoa</taxon>
        <taxon>Arthropoda</taxon>
        <taxon>Crustacea</taxon>
        <taxon>Multicrustacea</taxon>
        <taxon>Malacostraca</taxon>
        <taxon>Eumalacostraca</taxon>
        <taxon>Eucarida</taxon>
        <taxon>Decapoda</taxon>
        <taxon>Pleocyemata</taxon>
        <taxon>Caridea</taxon>
        <taxon>Atyoidea</taxon>
        <taxon>Atyidae</taxon>
        <taxon>Halocaridina</taxon>
    </lineage>
</organism>
<sequence>QLKKLDIIAGSKEKFFACRVCYNKATKTRDPEESTADQGEGIFLPPTNTEIENAEENPNTIYLVDRVHIKEEKCDTDSEENYDIGNEEISQNMDKEYDVESMECDVLLKEEGNSE</sequence>